<evidence type="ECO:0000256" key="4">
    <source>
        <dbReference type="ARBA" id="ARBA00023139"/>
    </source>
</evidence>
<dbReference type="Gene3D" id="3.40.190.10">
    <property type="entry name" value="Periplasmic binding protein-like II"/>
    <property type="match status" value="2"/>
</dbReference>
<keyword evidence="2" id="KW-0732">Signal</keyword>
<evidence type="ECO:0000313" key="7">
    <source>
        <dbReference type="Proteomes" id="UP000325218"/>
    </source>
</evidence>
<dbReference type="PANTHER" id="PTHR43649:SF33">
    <property type="entry name" value="POLYGALACTURONAN_RHAMNOGALACTURONAN-BINDING PROTEIN YTCQ"/>
    <property type="match status" value="1"/>
</dbReference>
<dbReference type="SUPFAM" id="SSF53850">
    <property type="entry name" value="Periplasmic binding protein-like II"/>
    <property type="match status" value="1"/>
</dbReference>
<keyword evidence="1" id="KW-1003">Cell membrane</keyword>
<reference evidence="6 7" key="1">
    <citation type="submission" date="2019-08" db="EMBL/GenBank/DDBJ databases">
        <title>Genome sequencing of Paenibacillus faecis DSM 23593(T).</title>
        <authorList>
            <person name="Kook J.-K."/>
            <person name="Park S.-N."/>
            <person name="Lim Y.K."/>
        </authorList>
    </citation>
    <scope>NUCLEOTIDE SEQUENCE [LARGE SCALE GENOMIC DNA]</scope>
    <source>
        <strain evidence="6 7">DSM 23593</strain>
    </source>
</reference>
<dbReference type="PANTHER" id="PTHR43649">
    <property type="entry name" value="ARABINOSE-BINDING PROTEIN-RELATED"/>
    <property type="match status" value="1"/>
</dbReference>
<organism evidence="6 7">
    <name type="scientific">Paenibacillus faecis</name>
    <dbReference type="NCBI Taxonomy" id="862114"/>
    <lineage>
        <taxon>Bacteria</taxon>
        <taxon>Bacillati</taxon>
        <taxon>Bacillota</taxon>
        <taxon>Bacilli</taxon>
        <taxon>Bacillales</taxon>
        <taxon>Paenibacillaceae</taxon>
        <taxon>Paenibacillus</taxon>
    </lineage>
</organism>
<evidence type="ECO:0000256" key="1">
    <source>
        <dbReference type="ARBA" id="ARBA00022475"/>
    </source>
</evidence>
<dbReference type="PROSITE" id="PS51257">
    <property type="entry name" value="PROKAR_LIPOPROTEIN"/>
    <property type="match status" value="1"/>
</dbReference>
<dbReference type="EMBL" id="VSDO01000001">
    <property type="protein sequence ID" value="TYA14724.1"/>
    <property type="molecule type" value="Genomic_DNA"/>
</dbReference>
<dbReference type="RefSeq" id="WP_148450318.1">
    <property type="nucleotide sequence ID" value="NZ_BORZ01000002.1"/>
</dbReference>
<dbReference type="OrthoDB" id="9787283at2"/>
<dbReference type="Proteomes" id="UP000325218">
    <property type="component" value="Unassembled WGS sequence"/>
</dbReference>
<accession>A0A5D0CZH0</accession>
<evidence type="ECO:0000313" key="6">
    <source>
        <dbReference type="EMBL" id="TYA14724.1"/>
    </source>
</evidence>
<comment type="caution">
    <text evidence="6">The sequence shown here is derived from an EMBL/GenBank/DDBJ whole genome shotgun (WGS) entry which is preliminary data.</text>
</comment>
<dbReference type="InterPro" id="IPR006059">
    <property type="entry name" value="SBP"/>
</dbReference>
<evidence type="ECO:0000256" key="5">
    <source>
        <dbReference type="ARBA" id="ARBA00023288"/>
    </source>
</evidence>
<dbReference type="InterPro" id="IPR050490">
    <property type="entry name" value="Bact_solute-bd_prot1"/>
</dbReference>
<evidence type="ECO:0000256" key="3">
    <source>
        <dbReference type="ARBA" id="ARBA00023136"/>
    </source>
</evidence>
<protein>
    <submittedName>
        <fullName evidence="6">Extracellular solute-binding protein</fullName>
    </submittedName>
</protein>
<sequence>MNSKQSRGSIVWAAVLAFGILLSACGGASQPSASSGVKEGSETPVLTFWAALNGNASSVVKSLDDIPMVKEWQRRTNVDFQFIHPVSTSNSDVMQQFNVMLASNELPDVMQLQWTGIQGGAAKMYNDGTIMKLNDLIEAHAPNLKKIIDEYPSIAKQLMADNGDIYVFPDLKVGEYGKYKTFAGLMIRQDWLDELGLPQPETVDEWETVLRTIKEKKGIIPFTANKNRLFGTKDSSDFLGAYGLGQSFYVDNGKVKYGPMEPRFKDYLVRMQSWYKEGLIDPDYATNDSKLMDSRVSSGQAAAFFGYIGSSMGTYVPALQQADPAARLAAVQFPVLNKGEKPLFVPAQWEFTGIGAVLSATNKHPEETIKALDYLFSPEGSMLKNFGIEGETYTLENGQPIYTDLILNNPDNLSVSQAMAKYFIANYSFIGPADDRYNDQYYTIPEQKEAIKRYAEYADNAYRVMMPPVSLTTEEADEFGSIMNDIETYRSEFVTKIIMGSEPVASFDTMVAQFEKMKIGRAIEIQQAALDRYNSR</sequence>
<proteinExistence type="predicted"/>
<evidence type="ECO:0000256" key="2">
    <source>
        <dbReference type="ARBA" id="ARBA00022729"/>
    </source>
</evidence>
<keyword evidence="7" id="KW-1185">Reference proteome</keyword>
<name>A0A5D0CZH0_9BACL</name>
<keyword evidence="4" id="KW-0564">Palmitate</keyword>
<dbReference type="Pfam" id="PF01547">
    <property type="entry name" value="SBP_bac_1"/>
    <property type="match status" value="1"/>
</dbReference>
<dbReference type="AlphaFoldDB" id="A0A5D0CZH0"/>
<gene>
    <name evidence="6" type="ORF">FRY98_03335</name>
</gene>
<keyword evidence="3" id="KW-0472">Membrane</keyword>
<keyword evidence="5" id="KW-0449">Lipoprotein</keyword>